<comment type="caution">
    <text evidence="2">The sequence shown here is derived from an EMBL/GenBank/DDBJ whole genome shotgun (WGS) entry which is preliminary data.</text>
</comment>
<evidence type="ECO:0000259" key="1">
    <source>
        <dbReference type="Pfam" id="PF18864"/>
    </source>
</evidence>
<sequence length="219" mass="24728">MTTLKTLRDDILHNSNDLVRVMRQCHRLAVESNVKQVRDWLELELSGYPLNKALPSYRVVQVQSYAQLRGNHIQVSRVMVPADFVPEDLREGVNKAHLRNGIADYLPLLHGRRDDELQDIWPQHHLRKLDDGQPFAAGMRCVAAWRSMNRHAIHDLVNAIRARLLRALTEIEIHSRALAADARPGRLGATVRQPDFAHLASANSAQPASVFARQGRAVA</sequence>
<dbReference type="InterPro" id="IPR041304">
    <property type="entry name" value="AbiTii"/>
</dbReference>
<evidence type="ECO:0000313" key="2">
    <source>
        <dbReference type="EMBL" id="KPC55042.1"/>
    </source>
</evidence>
<keyword evidence="3" id="KW-1185">Reference proteome</keyword>
<dbReference type="AlphaFoldDB" id="A0A0N1JTF1"/>
<dbReference type="OrthoDB" id="766804at2"/>
<name>A0A0N1JTF1_9NEIS</name>
<organism evidence="2 3">
    <name type="scientific">Amantichitinum ursilacus</name>
    <dbReference type="NCBI Taxonomy" id="857265"/>
    <lineage>
        <taxon>Bacteria</taxon>
        <taxon>Pseudomonadati</taxon>
        <taxon>Pseudomonadota</taxon>
        <taxon>Betaproteobacteria</taxon>
        <taxon>Neisseriales</taxon>
        <taxon>Chitinibacteraceae</taxon>
        <taxon>Amantichitinum</taxon>
    </lineage>
</organism>
<reference evidence="2 3" key="1">
    <citation type="submission" date="2015-07" db="EMBL/GenBank/DDBJ databases">
        <title>Draft genome sequence of the Amantichitinum ursilacus IGB-41, a new chitin-degrading bacterium.</title>
        <authorList>
            <person name="Kirstahler P."/>
            <person name="Guenther M."/>
            <person name="Grumaz C."/>
            <person name="Rupp S."/>
            <person name="Zibek S."/>
            <person name="Sohn K."/>
        </authorList>
    </citation>
    <scope>NUCLEOTIDE SEQUENCE [LARGE SCALE GENOMIC DNA]</scope>
    <source>
        <strain evidence="2 3">IGB-41</strain>
    </source>
</reference>
<gene>
    <name evidence="2" type="ORF">WG78_00245</name>
</gene>
<protein>
    <recommendedName>
        <fullName evidence="1">AbiTii domain-containing protein</fullName>
    </recommendedName>
</protein>
<dbReference type="EMBL" id="LAQT01000001">
    <property type="protein sequence ID" value="KPC55042.1"/>
    <property type="molecule type" value="Genomic_DNA"/>
</dbReference>
<accession>A0A0N1JTF1</accession>
<dbReference type="RefSeq" id="WP_053935777.1">
    <property type="nucleotide sequence ID" value="NZ_LAQT01000001.1"/>
</dbReference>
<dbReference type="Pfam" id="PF18864">
    <property type="entry name" value="AbiTii"/>
    <property type="match status" value="1"/>
</dbReference>
<proteinExistence type="predicted"/>
<dbReference type="Proteomes" id="UP000037939">
    <property type="component" value="Unassembled WGS sequence"/>
</dbReference>
<dbReference type="STRING" id="857265.WG78_00245"/>
<feature type="domain" description="AbiTii" evidence="1">
    <location>
        <begin position="4"/>
        <end position="172"/>
    </location>
</feature>
<evidence type="ECO:0000313" key="3">
    <source>
        <dbReference type="Proteomes" id="UP000037939"/>
    </source>
</evidence>